<feature type="transmembrane region" description="Helical" evidence="6">
    <location>
        <begin position="259"/>
        <end position="283"/>
    </location>
</feature>
<evidence type="ECO:0000313" key="7">
    <source>
        <dbReference type="EMBL" id="MDY7219419.1"/>
    </source>
</evidence>
<keyword evidence="2" id="KW-1003">Cell membrane</keyword>
<evidence type="ECO:0000313" key="8">
    <source>
        <dbReference type="Proteomes" id="UP001294570"/>
    </source>
</evidence>
<protein>
    <submittedName>
        <fullName evidence="7">Oligosaccharide flippase family protein</fullName>
    </submittedName>
</protein>
<dbReference type="Pfam" id="PF13440">
    <property type="entry name" value="Polysacc_synt_3"/>
    <property type="match status" value="1"/>
</dbReference>
<evidence type="ECO:0000256" key="6">
    <source>
        <dbReference type="SAM" id="Phobius"/>
    </source>
</evidence>
<feature type="transmembrane region" description="Helical" evidence="6">
    <location>
        <begin position="50"/>
        <end position="72"/>
    </location>
</feature>
<evidence type="ECO:0000256" key="1">
    <source>
        <dbReference type="ARBA" id="ARBA00004651"/>
    </source>
</evidence>
<sequence>MIKQLTKSKFVRNVVLVATGTAGAQAINLAFSPIITRMYGPEAFGLLGTFMAVLGFVTPLAALAYPIAIVLPKSDDDAKGIAKLSFCIALVMALVLTVVLLLGGEQIAALLGMQAITSFMLLIPLAMLFSALQQIMQQWLIRKKQFKVTARIAVSQSLILNSSKVGLGWFWPIGSVLIILATLGSALYTVQLWFGAKRWADKDGRIDKLAEKNIDLKVLAYEHRDFPLYRTPQIWINAISQSLPVLILASFFGPVVAGFFSLGMSALSAPALLIGSSVGNVFYPRIAEAVNRGEDHIQLLNKATVVTFMVGLLPFTFIMLFGPYVFGLVFGAEWYIAGQYAQWMALWVLISLAARPLIATIPVIKMQGIFLIYELVFLGLKTLVLWVASYLYESALLAVALYSLVTAISYLVLYVIVTVVSARAFKKSPSF</sequence>
<keyword evidence="3 6" id="KW-0812">Transmembrane</keyword>
<comment type="caution">
    <text evidence="7">The sequence shown here is derived from an EMBL/GenBank/DDBJ whole genome shotgun (WGS) entry which is preliminary data.</text>
</comment>
<feature type="transmembrane region" description="Helical" evidence="6">
    <location>
        <begin position="84"/>
        <end position="103"/>
    </location>
</feature>
<keyword evidence="4 6" id="KW-1133">Transmembrane helix</keyword>
<dbReference type="PANTHER" id="PTHR30250:SF28">
    <property type="entry name" value="POLYSACCHARIDE BIOSYNTHESIS PROTEIN"/>
    <property type="match status" value="1"/>
</dbReference>
<accession>A0ABU5GRF0</accession>
<keyword evidence="8" id="KW-1185">Reference proteome</keyword>
<gene>
    <name evidence="7" type="ORF">TOI97_07545</name>
</gene>
<proteinExistence type="predicted"/>
<keyword evidence="5 6" id="KW-0472">Membrane</keyword>
<name>A0ABU5GRF0_9GAMM</name>
<dbReference type="RefSeq" id="WP_321553512.1">
    <property type="nucleotide sequence ID" value="NZ_JAXIVU010000008.1"/>
</dbReference>
<feature type="transmembrane region" description="Helical" evidence="6">
    <location>
        <begin position="370"/>
        <end position="392"/>
    </location>
</feature>
<feature type="transmembrane region" description="Helical" evidence="6">
    <location>
        <begin position="398"/>
        <end position="422"/>
    </location>
</feature>
<dbReference type="EMBL" id="JAXIVU010000008">
    <property type="protein sequence ID" value="MDY7219419.1"/>
    <property type="molecule type" value="Genomic_DNA"/>
</dbReference>
<comment type="subcellular location">
    <subcellularLocation>
        <location evidence="1">Cell membrane</location>
        <topology evidence="1">Multi-pass membrane protein</topology>
    </subcellularLocation>
</comment>
<evidence type="ECO:0000256" key="5">
    <source>
        <dbReference type="ARBA" id="ARBA00023136"/>
    </source>
</evidence>
<evidence type="ECO:0000256" key="3">
    <source>
        <dbReference type="ARBA" id="ARBA00022692"/>
    </source>
</evidence>
<evidence type="ECO:0000256" key="2">
    <source>
        <dbReference type="ARBA" id="ARBA00022475"/>
    </source>
</evidence>
<feature type="transmembrane region" description="Helical" evidence="6">
    <location>
        <begin position="152"/>
        <end position="171"/>
    </location>
</feature>
<feature type="transmembrane region" description="Helical" evidence="6">
    <location>
        <begin position="340"/>
        <end position="358"/>
    </location>
</feature>
<feature type="transmembrane region" description="Helical" evidence="6">
    <location>
        <begin position="177"/>
        <end position="196"/>
    </location>
</feature>
<feature type="transmembrane region" description="Helical" evidence="6">
    <location>
        <begin position="234"/>
        <end position="253"/>
    </location>
</feature>
<dbReference type="PANTHER" id="PTHR30250">
    <property type="entry name" value="PST FAMILY PREDICTED COLANIC ACID TRANSPORTER"/>
    <property type="match status" value="1"/>
</dbReference>
<reference evidence="7 8" key="1">
    <citation type="submission" date="2023-12" db="EMBL/GenBank/DDBJ databases">
        <title>Denitrificimonas halotolerans sp. nov.,a novel species isolated from landfill leachate.</title>
        <authorList>
            <person name="Wang S."/>
        </authorList>
    </citation>
    <scope>NUCLEOTIDE SEQUENCE [LARGE SCALE GENOMIC DNA]</scope>
    <source>
        <strain evidence="7 8">JX-1</strain>
    </source>
</reference>
<dbReference type="Proteomes" id="UP001294570">
    <property type="component" value="Unassembled WGS sequence"/>
</dbReference>
<organism evidence="7 8">
    <name type="scientific">Denitrificimonas halotolerans</name>
    <dbReference type="NCBI Taxonomy" id="3098930"/>
    <lineage>
        <taxon>Bacteria</taxon>
        <taxon>Pseudomonadati</taxon>
        <taxon>Pseudomonadota</taxon>
        <taxon>Gammaproteobacteria</taxon>
        <taxon>Pseudomonadales</taxon>
        <taxon>Pseudomonadaceae</taxon>
        <taxon>Denitrificimonas</taxon>
    </lineage>
</organism>
<evidence type="ECO:0000256" key="4">
    <source>
        <dbReference type="ARBA" id="ARBA00022989"/>
    </source>
</evidence>
<feature type="transmembrane region" description="Helical" evidence="6">
    <location>
        <begin position="109"/>
        <end position="132"/>
    </location>
</feature>
<dbReference type="InterPro" id="IPR050833">
    <property type="entry name" value="Poly_Biosynth_Transport"/>
</dbReference>
<feature type="transmembrane region" description="Helical" evidence="6">
    <location>
        <begin position="304"/>
        <end position="328"/>
    </location>
</feature>